<dbReference type="GO" id="GO:0006772">
    <property type="term" value="P:thiamine metabolic process"/>
    <property type="evidence" value="ECO:0007669"/>
    <property type="project" value="UniProtKB-ARBA"/>
</dbReference>
<feature type="domain" description="Thiaminase-2/PQQC" evidence="1">
    <location>
        <begin position="17"/>
        <end position="231"/>
    </location>
</feature>
<dbReference type="PANTHER" id="PTHR41813">
    <property type="entry name" value="REGULATOR PAB1642, PUTATIVE (AFU_ORTHOLOGUE AFUA_3G11955)-RELATED"/>
    <property type="match status" value="1"/>
</dbReference>
<name>A0A0D7B7U9_9AGAR</name>
<dbReference type="SUPFAM" id="SSF48613">
    <property type="entry name" value="Heme oxygenase-like"/>
    <property type="match status" value="1"/>
</dbReference>
<keyword evidence="3" id="KW-1185">Reference proteome</keyword>
<dbReference type="Proteomes" id="UP000054007">
    <property type="component" value="Unassembled WGS sequence"/>
</dbReference>
<dbReference type="AlphaFoldDB" id="A0A0D7B7U9"/>
<evidence type="ECO:0000259" key="1">
    <source>
        <dbReference type="Pfam" id="PF03070"/>
    </source>
</evidence>
<dbReference type="Gene3D" id="1.20.910.10">
    <property type="entry name" value="Heme oxygenase-like"/>
    <property type="match status" value="1"/>
</dbReference>
<organism evidence="2 3">
    <name type="scientific">Cylindrobasidium torrendii FP15055 ss-10</name>
    <dbReference type="NCBI Taxonomy" id="1314674"/>
    <lineage>
        <taxon>Eukaryota</taxon>
        <taxon>Fungi</taxon>
        <taxon>Dikarya</taxon>
        <taxon>Basidiomycota</taxon>
        <taxon>Agaricomycotina</taxon>
        <taxon>Agaricomycetes</taxon>
        <taxon>Agaricomycetidae</taxon>
        <taxon>Agaricales</taxon>
        <taxon>Marasmiineae</taxon>
        <taxon>Physalacriaceae</taxon>
        <taxon>Cylindrobasidium</taxon>
    </lineage>
</organism>
<dbReference type="Pfam" id="PF03070">
    <property type="entry name" value="TENA_THI-4"/>
    <property type="match status" value="1"/>
</dbReference>
<dbReference type="InterPro" id="IPR053261">
    <property type="entry name" value="Polyketide-peptide_reg"/>
</dbReference>
<dbReference type="InterPro" id="IPR016084">
    <property type="entry name" value="Haem_Oase-like_multi-hlx"/>
</dbReference>
<evidence type="ECO:0000313" key="2">
    <source>
        <dbReference type="EMBL" id="KIY66628.1"/>
    </source>
</evidence>
<gene>
    <name evidence="2" type="ORF">CYLTODRAFT_398438</name>
</gene>
<accession>A0A0D7B7U9</accession>
<dbReference type="PANTHER" id="PTHR41813:SF2">
    <property type="entry name" value="REGULATOR PAB1642, PUTATIVE (AFU_ORTHOLOGUE AFUA_3G11955)-RELATED"/>
    <property type="match status" value="1"/>
</dbReference>
<proteinExistence type="predicted"/>
<dbReference type="CDD" id="cd19357">
    <property type="entry name" value="TenA_E_At3g16990-like"/>
    <property type="match status" value="1"/>
</dbReference>
<dbReference type="STRING" id="1314674.A0A0D7B7U9"/>
<dbReference type="InterPro" id="IPR004305">
    <property type="entry name" value="Thiaminase-2/PQQC"/>
</dbReference>
<protein>
    <submittedName>
        <fullName evidence="2">Heme oxygenase-like protein</fullName>
    </submittedName>
</protein>
<dbReference type="EMBL" id="KN880548">
    <property type="protein sequence ID" value="KIY66628.1"/>
    <property type="molecule type" value="Genomic_DNA"/>
</dbReference>
<sequence length="233" mass="25907">MTSLTQHLLSLQTQTPYESATKHPFLLAAARGSLDHDTLGLYLSQDRIYAAHAYPRFIGALIASIPYSNSHPIGSPAEQQNNELLNVLVFALTNIVTEVNFFGETAKEWGLKIEGHQERKATRDYTAEMARLTTGPNSSFTDALVFLWGMEKCYLDAWTGVNKSLAIDTATSSALRKLSENWSCPPFVAFVDRLAKIVDDLQIEPDSAAWKSAEDTFSRMVELEAAFWPDMSP</sequence>
<reference evidence="2 3" key="1">
    <citation type="journal article" date="2015" name="Fungal Genet. Biol.">
        <title>Evolution of novel wood decay mechanisms in Agaricales revealed by the genome sequences of Fistulina hepatica and Cylindrobasidium torrendii.</title>
        <authorList>
            <person name="Floudas D."/>
            <person name="Held B.W."/>
            <person name="Riley R."/>
            <person name="Nagy L.G."/>
            <person name="Koehler G."/>
            <person name="Ransdell A.S."/>
            <person name="Younus H."/>
            <person name="Chow J."/>
            <person name="Chiniquy J."/>
            <person name="Lipzen A."/>
            <person name="Tritt A."/>
            <person name="Sun H."/>
            <person name="Haridas S."/>
            <person name="LaButti K."/>
            <person name="Ohm R.A."/>
            <person name="Kues U."/>
            <person name="Blanchette R.A."/>
            <person name="Grigoriev I.V."/>
            <person name="Minto R.E."/>
            <person name="Hibbett D.S."/>
        </authorList>
    </citation>
    <scope>NUCLEOTIDE SEQUENCE [LARGE SCALE GENOMIC DNA]</scope>
    <source>
        <strain evidence="2 3">FP15055 ss-10</strain>
    </source>
</reference>
<evidence type="ECO:0000313" key="3">
    <source>
        <dbReference type="Proteomes" id="UP000054007"/>
    </source>
</evidence>
<dbReference type="OrthoDB" id="37730at2759"/>